<dbReference type="SUPFAM" id="SSF48576">
    <property type="entry name" value="Terpenoid synthases"/>
    <property type="match status" value="1"/>
</dbReference>
<dbReference type="Gene3D" id="1.10.600.10">
    <property type="entry name" value="Farnesyl Diphosphate Synthase"/>
    <property type="match status" value="1"/>
</dbReference>
<dbReference type="RefSeq" id="WP_139081321.1">
    <property type="nucleotide sequence ID" value="NZ_VDFV01000009.1"/>
</dbReference>
<keyword evidence="3" id="KW-1185">Reference proteome</keyword>
<dbReference type="InterPro" id="IPR008949">
    <property type="entry name" value="Isoprenoid_synthase_dom_sf"/>
</dbReference>
<gene>
    <name evidence="2" type="ORF">FHG71_09140</name>
</gene>
<name>A0A5C4NBX0_9RHOB</name>
<reference evidence="2 3" key="1">
    <citation type="submission" date="2019-06" db="EMBL/GenBank/DDBJ databases">
        <authorList>
            <person name="Jiang L."/>
        </authorList>
    </citation>
    <scope>NUCLEOTIDE SEQUENCE [LARGE SCALE GENOMIC DNA]</scope>
    <source>
        <strain evidence="2 3">YIM 48858</strain>
    </source>
</reference>
<dbReference type="Proteomes" id="UP000305709">
    <property type="component" value="Unassembled WGS sequence"/>
</dbReference>
<evidence type="ECO:0000313" key="3">
    <source>
        <dbReference type="Proteomes" id="UP000305709"/>
    </source>
</evidence>
<sequence>MDIVAASGSSFVTGLDILPRECREAMFAIFALCGLVDDIADGEGTKNEKVAASDNGPRKSRSRTPRTAVGEEPDLAIDRHRLPGGSSIRF</sequence>
<protein>
    <submittedName>
        <fullName evidence="2">Uncharacterized protein</fullName>
    </submittedName>
</protein>
<dbReference type="AlphaFoldDB" id="A0A5C4NBX0"/>
<dbReference type="Pfam" id="PF00494">
    <property type="entry name" value="SQS_PSY"/>
    <property type="match status" value="1"/>
</dbReference>
<dbReference type="InterPro" id="IPR002060">
    <property type="entry name" value="Squ/phyt_synthse"/>
</dbReference>
<accession>A0A5C4NBX0</accession>
<dbReference type="OrthoDB" id="9807580at2"/>
<evidence type="ECO:0000256" key="1">
    <source>
        <dbReference type="SAM" id="MobiDB-lite"/>
    </source>
</evidence>
<comment type="caution">
    <text evidence="2">The sequence shown here is derived from an EMBL/GenBank/DDBJ whole genome shotgun (WGS) entry which is preliminary data.</text>
</comment>
<feature type="region of interest" description="Disordered" evidence="1">
    <location>
        <begin position="44"/>
        <end position="90"/>
    </location>
</feature>
<organism evidence="2 3">
    <name type="scientific">Rubellimicrobium roseum</name>
    <dbReference type="NCBI Taxonomy" id="687525"/>
    <lineage>
        <taxon>Bacteria</taxon>
        <taxon>Pseudomonadati</taxon>
        <taxon>Pseudomonadota</taxon>
        <taxon>Alphaproteobacteria</taxon>
        <taxon>Rhodobacterales</taxon>
        <taxon>Roseobacteraceae</taxon>
        <taxon>Rubellimicrobium</taxon>
    </lineage>
</organism>
<proteinExistence type="predicted"/>
<dbReference type="EMBL" id="VDFV01000009">
    <property type="protein sequence ID" value="TNC72203.1"/>
    <property type="molecule type" value="Genomic_DNA"/>
</dbReference>
<evidence type="ECO:0000313" key="2">
    <source>
        <dbReference type="EMBL" id="TNC72203.1"/>
    </source>
</evidence>